<dbReference type="InterPro" id="IPR031722">
    <property type="entry name" value="Coilin_N"/>
</dbReference>
<protein>
    <recommendedName>
        <fullName evidence="1">Coilin N-terminal domain-containing protein</fullName>
    </recommendedName>
</protein>
<sequence>MEPEKVRIRLVFEDQRVLSKSQKKQGLKRSWVVLNPKSHRTVSEFSDHLLHTFCLFEACPHGLSLYMDGFVLPPFESSCVLKDKDIV</sequence>
<organism evidence="2 3">
    <name type="scientific">Brassica cretica</name>
    <name type="common">Mustard</name>
    <dbReference type="NCBI Taxonomy" id="69181"/>
    <lineage>
        <taxon>Eukaryota</taxon>
        <taxon>Viridiplantae</taxon>
        <taxon>Streptophyta</taxon>
        <taxon>Embryophyta</taxon>
        <taxon>Tracheophyta</taxon>
        <taxon>Spermatophyta</taxon>
        <taxon>Magnoliopsida</taxon>
        <taxon>eudicotyledons</taxon>
        <taxon>Gunneridae</taxon>
        <taxon>Pentapetalae</taxon>
        <taxon>rosids</taxon>
        <taxon>malvids</taxon>
        <taxon>Brassicales</taxon>
        <taxon>Brassicaceae</taxon>
        <taxon>Brassiceae</taxon>
        <taxon>Brassica</taxon>
    </lineage>
</organism>
<dbReference type="PANTHER" id="PTHR15197">
    <property type="entry name" value="COILIN P80"/>
    <property type="match status" value="1"/>
</dbReference>
<dbReference type="Pfam" id="PF15862">
    <property type="entry name" value="Coilin_N"/>
    <property type="match status" value="1"/>
</dbReference>
<dbReference type="GO" id="GO:0030619">
    <property type="term" value="F:U1 snRNA binding"/>
    <property type="evidence" value="ECO:0007669"/>
    <property type="project" value="TreeGrafter"/>
</dbReference>
<proteinExistence type="predicted"/>
<dbReference type="AlphaFoldDB" id="A0A8S9HCW4"/>
<reference evidence="2" key="1">
    <citation type="submission" date="2019-12" db="EMBL/GenBank/DDBJ databases">
        <title>Genome sequencing and annotation of Brassica cretica.</title>
        <authorList>
            <person name="Studholme D.J."/>
            <person name="Sarris P.F."/>
        </authorList>
    </citation>
    <scope>NUCLEOTIDE SEQUENCE</scope>
    <source>
        <strain evidence="2">PFS-001/15</strain>
        <tissue evidence="2">Leaf</tissue>
    </source>
</reference>
<dbReference type="Proteomes" id="UP000712281">
    <property type="component" value="Unassembled WGS sequence"/>
</dbReference>
<evidence type="ECO:0000259" key="1">
    <source>
        <dbReference type="Pfam" id="PF15862"/>
    </source>
</evidence>
<dbReference type="GO" id="GO:0015030">
    <property type="term" value="C:Cajal body"/>
    <property type="evidence" value="ECO:0007669"/>
    <property type="project" value="TreeGrafter"/>
</dbReference>
<gene>
    <name evidence="2" type="ORF">F2Q68_00013262</name>
</gene>
<dbReference type="PANTHER" id="PTHR15197:SF0">
    <property type="entry name" value="COILIN"/>
    <property type="match status" value="1"/>
</dbReference>
<accession>A0A8S9HCW4</accession>
<dbReference type="InterPro" id="IPR024822">
    <property type="entry name" value="Coilin"/>
</dbReference>
<evidence type="ECO:0000313" key="2">
    <source>
        <dbReference type="EMBL" id="KAF2554507.1"/>
    </source>
</evidence>
<evidence type="ECO:0000313" key="3">
    <source>
        <dbReference type="Proteomes" id="UP000712281"/>
    </source>
</evidence>
<dbReference type="GO" id="GO:0030620">
    <property type="term" value="F:U2 snRNA binding"/>
    <property type="evidence" value="ECO:0007669"/>
    <property type="project" value="TreeGrafter"/>
</dbReference>
<name>A0A8S9HCW4_BRACR</name>
<dbReference type="EMBL" id="QGKW02001940">
    <property type="protein sequence ID" value="KAF2554507.1"/>
    <property type="molecule type" value="Genomic_DNA"/>
</dbReference>
<comment type="caution">
    <text evidence="2">The sequence shown here is derived from an EMBL/GenBank/DDBJ whole genome shotgun (WGS) entry which is preliminary data.</text>
</comment>
<feature type="domain" description="Coilin N-terminal" evidence="1">
    <location>
        <begin position="6"/>
        <end position="87"/>
    </location>
</feature>
<dbReference type="GO" id="GO:0000387">
    <property type="term" value="P:spliceosomal snRNP assembly"/>
    <property type="evidence" value="ECO:0007669"/>
    <property type="project" value="TreeGrafter"/>
</dbReference>